<accession>A0A847SCF2</accession>
<comment type="cofactor">
    <cofactor evidence="6">
        <name>Zn(2+)</name>
        <dbReference type="ChEBI" id="CHEBI:29105"/>
    </cofactor>
    <text evidence="6">Binds 1 zinc ion per subunit.</text>
</comment>
<dbReference type="InterPro" id="IPR051156">
    <property type="entry name" value="Mito/Outer_Membr_Metalloprot"/>
</dbReference>
<dbReference type="GO" id="GO:0046872">
    <property type="term" value="F:metal ion binding"/>
    <property type="evidence" value="ECO:0007669"/>
    <property type="project" value="UniProtKB-KW"/>
</dbReference>
<evidence type="ECO:0000256" key="5">
    <source>
        <dbReference type="ARBA" id="ARBA00023049"/>
    </source>
</evidence>
<dbReference type="GO" id="GO:0051603">
    <property type="term" value="P:proteolysis involved in protein catabolic process"/>
    <property type="evidence" value="ECO:0007669"/>
    <property type="project" value="TreeGrafter"/>
</dbReference>
<evidence type="ECO:0000256" key="1">
    <source>
        <dbReference type="ARBA" id="ARBA00022670"/>
    </source>
</evidence>
<keyword evidence="10" id="KW-1185">Reference proteome</keyword>
<comment type="similarity">
    <text evidence="6">Belongs to the peptidase M48 family.</text>
</comment>
<dbReference type="Gene3D" id="3.30.2010.10">
    <property type="entry name" value="Metalloproteases ('zincins'), catalytic domain"/>
    <property type="match status" value="1"/>
</dbReference>
<sequence length="272" mass="29871">MARPWLRKGIALAVVASLSLVACKSVKTTDSGVVGVNRKQSMMVSAKQTEDMALAAYLQEKQEAGSALNADRKAYERVRTISNRLIAQVGVFRQDAQRWNWEVNVQRKDEVNAYCMAGGKIMVYTGLIDRLKATDDELAAVIGHEIAHALREHSRERLSQAYGASLTLSILGAAAKLNTQQQDLLGQAFTVAYTLPHSREHESEADLMGLELTARAGYDPRAAVSLWEKMGNLGGGKPPEILSTHPSDKTRAQTLRDAMPKVVPLYEAARKR</sequence>
<gene>
    <name evidence="9" type="ORF">HF682_15565</name>
</gene>
<dbReference type="RefSeq" id="WP_168878256.1">
    <property type="nucleotide sequence ID" value="NZ_JABAIM010000004.1"/>
</dbReference>
<feature type="domain" description="Peptidase M48" evidence="8">
    <location>
        <begin position="76"/>
        <end position="257"/>
    </location>
</feature>
<dbReference type="InterPro" id="IPR001915">
    <property type="entry name" value="Peptidase_M48"/>
</dbReference>
<feature type="signal peptide" evidence="7">
    <location>
        <begin position="1"/>
        <end position="24"/>
    </location>
</feature>
<keyword evidence="3 6" id="KW-0378">Hydrolase</keyword>
<evidence type="ECO:0000256" key="2">
    <source>
        <dbReference type="ARBA" id="ARBA00022723"/>
    </source>
</evidence>
<keyword evidence="5 6" id="KW-0482">Metalloprotease</keyword>
<feature type="chain" id="PRO_5032929824" evidence="7">
    <location>
        <begin position="25"/>
        <end position="272"/>
    </location>
</feature>
<dbReference type="Proteomes" id="UP000587991">
    <property type="component" value="Unassembled WGS sequence"/>
</dbReference>
<protein>
    <submittedName>
        <fullName evidence="9">M48 family metallopeptidase</fullName>
    </submittedName>
</protein>
<evidence type="ECO:0000256" key="3">
    <source>
        <dbReference type="ARBA" id="ARBA00022801"/>
    </source>
</evidence>
<comment type="caution">
    <text evidence="9">The sequence shown here is derived from an EMBL/GenBank/DDBJ whole genome shotgun (WGS) entry which is preliminary data.</text>
</comment>
<keyword evidence="2" id="KW-0479">Metal-binding</keyword>
<keyword evidence="1 6" id="KW-0645">Protease</keyword>
<proteinExistence type="inferred from homology"/>
<evidence type="ECO:0000259" key="8">
    <source>
        <dbReference type="Pfam" id="PF01435"/>
    </source>
</evidence>
<dbReference type="CDD" id="cd07331">
    <property type="entry name" value="M48C_Oma1_like"/>
    <property type="match status" value="1"/>
</dbReference>
<dbReference type="GO" id="GO:0004222">
    <property type="term" value="F:metalloendopeptidase activity"/>
    <property type="evidence" value="ECO:0007669"/>
    <property type="project" value="InterPro"/>
</dbReference>
<evidence type="ECO:0000256" key="7">
    <source>
        <dbReference type="SAM" id="SignalP"/>
    </source>
</evidence>
<dbReference type="Pfam" id="PF01435">
    <property type="entry name" value="Peptidase_M48"/>
    <property type="match status" value="1"/>
</dbReference>
<keyword evidence="4 6" id="KW-0862">Zinc</keyword>
<evidence type="ECO:0000256" key="6">
    <source>
        <dbReference type="RuleBase" id="RU003983"/>
    </source>
</evidence>
<organism evidence="9 10">
    <name type="scientific">Leeia aquatica</name>
    <dbReference type="NCBI Taxonomy" id="2725557"/>
    <lineage>
        <taxon>Bacteria</taxon>
        <taxon>Pseudomonadati</taxon>
        <taxon>Pseudomonadota</taxon>
        <taxon>Betaproteobacteria</taxon>
        <taxon>Neisseriales</taxon>
        <taxon>Leeiaceae</taxon>
        <taxon>Leeia</taxon>
    </lineage>
</organism>
<dbReference type="PANTHER" id="PTHR22726">
    <property type="entry name" value="METALLOENDOPEPTIDASE OMA1"/>
    <property type="match status" value="1"/>
</dbReference>
<name>A0A847SCF2_9NEIS</name>
<dbReference type="GO" id="GO:0016020">
    <property type="term" value="C:membrane"/>
    <property type="evidence" value="ECO:0007669"/>
    <property type="project" value="TreeGrafter"/>
</dbReference>
<evidence type="ECO:0000256" key="4">
    <source>
        <dbReference type="ARBA" id="ARBA00022833"/>
    </source>
</evidence>
<dbReference type="PROSITE" id="PS51257">
    <property type="entry name" value="PROKAR_LIPOPROTEIN"/>
    <property type="match status" value="1"/>
</dbReference>
<reference evidence="9 10" key="1">
    <citation type="submission" date="2020-04" db="EMBL/GenBank/DDBJ databases">
        <title>Draft genome of Leeia sp. IMCC25680.</title>
        <authorList>
            <person name="Song J."/>
            <person name="Cho J.-C."/>
        </authorList>
    </citation>
    <scope>NUCLEOTIDE SEQUENCE [LARGE SCALE GENOMIC DNA]</scope>
    <source>
        <strain evidence="9 10">IMCC25680</strain>
    </source>
</reference>
<dbReference type="PANTHER" id="PTHR22726:SF1">
    <property type="entry name" value="METALLOENDOPEPTIDASE OMA1, MITOCHONDRIAL"/>
    <property type="match status" value="1"/>
</dbReference>
<evidence type="ECO:0000313" key="9">
    <source>
        <dbReference type="EMBL" id="NLR76585.1"/>
    </source>
</evidence>
<keyword evidence="7" id="KW-0732">Signal</keyword>
<evidence type="ECO:0000313" key="10">
    <source>
        <dbReference type="Proteomes" id="UP000587991"/>
    </source>
</evidence>
<dbReference type="AlphaFoldDB" id="A0A847SCF2"/>
<dbReference type="EMBL" id="JABAIM010000004">
    <property type="protein sequence ID" value="NLR76585.1"/>
    <property type="molecule type" value="Genomic_DNA"/>
</dbReference>